<feature type="domain" description="Calx-beta" evidence="6">
    <location>
        <begin position="876"/>
        <end position="973"/>
    </location>
</feature>
<dbReference type="InterPro" id="IPR003644">
    <property type="entry name" value="Calx_beta"/>
</dbReference>
<feature type="coiled-coil region" evidence="4">
    <location>
        <begin position="2400"/>
        <end position="2438"/>
    </location>
</feature>
<dbReference type="SUPFAM" id="SSF141072">
    <property type="entry name" value="CalX-like"/>
    <property type="match status" value="1"/>
</dbReference>
<dbReference type="EMBL" id="CP036317">
    <property type="protein sequence ID" value="QDV17112.1"/>
    <property type="molecule type" value="Genomic_DNA"/>
</dbReference>
<dbReference type="Pfam" id="PF17803">
    <property type="entry name" value="Cadherin_4"/>
    <property type="match status" value="5"/>
</dbReference>
<evidence type="ECO:0000256" key="2">
    <source>
        <dbReference type="ARBA" id="ARBA00022737"/>
    </source>
</evidence>
<keyword evidence="4" id="KW-0175">Coiled coil</keyword>
<gene>
    <name evidence="7" type="ORF">Pan153_17470</name>
</gene>
<feature type="coiled-coil region" evidence="4">
    <location>
        <begin position="2629"/>
        <end position="2684"/>
    </location>
</feature>
<feature type="region of interest" description="Disordered" evidence="5">
    <location>
        <begin position="3394"/>
        <end position="3413"/>
    </location>
</feature>
<name>A0A518FL70_9PLAN</name>
<evidence type="ECO:0000256" key="1">
    <source>
        <dbReference type="ARBA" id="ARBA00022729"/>
    </source>
</evidence>
<keyword evidence="2" id="KW-0677">Repeat</keyword>
<dbReference type="GO" id="GO:0006629">
    <property type="term" value="P:lipid metabolic process"/>
    <property type="evidence" value="ECO:0007669"/>
    <property type="project" value="InterPro"/>
</dbReference>
<dbReference type="InterPro" id="IPR010221">
    <property type="entry name" value="VCBS_dom"/>
</dbReference>
<dbReference type="SUPFAM" id="SSF49313">
    <property type="entry name" value="Cadherin-like"/>
    <property type="match status" value="1"/>
</dbReference>
<dbReference type="SMART" id="SM00237">
    <property type="entry name" value="Calx_beta"/>
    <property type="match status" value="1"/>
</dbReference>
<keyword evidence="1" id="KW-0732">Signal</keyword>
<dbReference type="PANTHER" id="PTHR45615">
    <property type="entry name" value="MYOSIN HEAVY CHAIN, NON-MUSCLE"/>
    <property type="match status" value="1"/>
</dbReference>
<evidence type="ECO:0000256" key="4">
    <source>
        <dbReference type="SAM" id="Coils"/>
    </source>
</evidence>
<dbReference type="GO" id="GO:0005509">
    <property type="term" value="F:calcium ion binding"/>
    <property type="evidence" value="ECO:0007669"/>
    <property type="project" value="InterPro"/>
</dbReference>
<feature type="region of interest" description="Disordered" evidence="5">
    <location>
        <begin position="29"/>
        <end position="48"/>
    </location>
</feature>
<organism evidence="7 8">
    <name type="scientific">Gimesia panareensis</name>
    <dbReference type="NCBI Taxonomy" id="2527978"/>
    <lineage>
        <taxon>Bacteria</taxon>
        <taxon>Pseudomonadati</taxon>
        <taxon>Planctomycetota</taxon>
        <taxon>Planctomycetia</taxon>
        <taxon>Planctomycetales</taxon>
        <taxon>Planctomycetaceae</taxon>
        <taxon>Gimesia</taxon>
    </lineage>
</organism>
<keyword evidence="3" id="KW-0106">Calcium</keyword>
<dbReference type="Pfam" id="PF03160">
    <property type="entry name" value="Calx-beta"/>
    <property type="match status" value="1"/>
</dbReference>
<dbReference type="Gene3D" id="2.60.40.60">
    <property type="entry name" value="Cadherins"/>
    <property type="match status" value="1"/>
</dbReference>
<dbReference type="Pfam" id="PF17892">
    <property type="entry name" value="Cadherin_5"/>
    <property type="match status" value="1"/>
</dbReference>
<dbReference type="Proteomes" id="UP000320839">
    <property type="component" value="Chromosome"/>
</dbReference>
<sequence length="4016" mass="433299">MLFRHWLELLFLHFKWRRSPFRLRSLKSLGKRSPQGRQKSTKTSSIEKLEKKQLLSGQTIEIQGSSADDQYQLQLNDDGVTLELWNQEGLVLSRPVSEISELNIHAGSGNDSLTIDFSNGLPFPASNLHFDAGEDGGEIVLTQQDPGKKFSDVIHSLSDIDSGMVSIDGLLFSYSHATSIKDDLNTTARTIRYSGSNQTVTLSAADSPWDGFTRFATSSGAAIDFNNSAESMLLTAVPGGESNSFLLQGLSDQFAADLNISGNENDRFELLSQNLQMEQTSFQVSTGTIVVNGAVSGDSGGILLEAVHNLILKQGSRLSTVDGDLKLRANLRNQGQGDWVGIQGVGTLIESSGSGNIVINGRGSNGVMAGGSGADGHRGIHFSAGSTIQSTGTGNQAGRITLVGFGGEGIDSNGGVVLSDTKILSQDGNVSVWGQGGGSLAGGYNDGIFMNRSSIISSGTGADAASIALVGNGGTGKRNSTGVTLIGSPLAGSDYGIQSVDGNIFVKGSGGGDAESRGNMGVIQRNFKIQSTGTGASAGAITVIGTGGKGVGQNYGLNLYSFLDSPGATSITSVDGDILLSGRAGEHTSLGINMGLANVSSTGTGDEAGGIHIDSQGTYFLRESAYLESALSDIQVAVNQQSGTDSGDLWMTGDAFINSGLGNMVLDIYRDILLSRLISNKGVNVFSQTGSIYDNDDFNLDVNAIDAFLAAFGSVGTEQNPLEVSIENFDDSMSPYIRNSNYSKIIDTDSPGFRKTGSWETLPTERGETHSFRTHSNPAEAEPNTAVWNFDNLLPGTYRISGHWDPAANLAADAKLSISGGLNGELQQRIDQRRLNADLTDASRDWQDLGFVTVGVNGSIQVSLSDEGAARSITADAMRIEKVDSVLSTTDVSVSEAEGEATITVTSWNAVGTPFTVDYATADESALAQSDYGISSGTLYFSGDRDGESQTITIPLSNDDDLELTEQFRVHLSNVLSEKNIAIEQKYANVMITNDDPITVDEDAGKQWISLTDLGEAINASEVAALTVSTDHPEMFAELQLIHDSEAPAVVLEFETVANVSGNAGIVVTVEDLSGRQTVHYLPVVVNEVNDAPFAVDDFFSVSEDGVLNAGNVLLGNGGAADSDVENQVLTVTGLAGGNVGDTLTLPSGALLTIQAGWLFTYDPNGRFDSLPEGETGTDQFTYTIMDSLGATDTATVTISILGQNDSPTVEHALEITASEDDSIKVVDLLAGVQDVDQNDVLNVSDLELKSGDGGGISQSGNSLEIDVSYYGYLNPNESAVISYGYQINDGFGGTVSQSVEITVSGANDAPTVDAAIQVALSEDDPVKVVDLLTGASDADQHDSLSVSDLTLVSGDAGGVSLSGNSLEIDTAYYGYLNPNESAVIDYEYQVNDGFGGTVNQSVEITVSGINDVPTVAAAIEVALSEDDPVKVVDLLSGASDADQHDSLSVSDLTLISGDAGGVSLSGDSLEINTAYYGYLNPNESAVIDYMYQVNDGFGGTVSQSVEITVSGANDAPAVNAAIEVSLSEDDPVKVVDLLSGASDADQHDSLSVSDLTLVSGDAGGVSLSGNSLEIDASYYGYLNPNESAVIDYMYQVNDGFGGTVSQSVEITVSGANDAPTVDAAIQVALSEDNAVKVVNLLSGAQDVDQHDSLSVSDLALVSGDAGGVSLSGNSLEIDASYYGYLNPDETAVISYDYQINDGFGGTVNQSVEITVRGVNDAPAVDAAIEVSLNEDDPVKVVDLLSGASDADQHDSLSVSDLTLISGDAGGVSLSGNSLEIDASYYGYLNPNESAVIDYMYQVNDGFGGTVSQSVKITVSGANDVPSVNADLKVSLGEDDPVKVVDLLTGVSDVDQNDSLNVSDLTLVSGDAGGMSLSGNSLEIDTSYYSYLNPNESVVISYVYQINDGFGGTVSQSVEITVSGANDVPTVDAALVVSLTEDDAVKVVDLLAGVQDVDQNDALNLGGLTLVSGDAGGVSLSGNSLVINPASYNYLAKNESIEIRYDFQVADDFGGIVTQSVLIDMTGVNDPPELAVVTYPVPVDAVAGTIAAVVSGADVDSDASVSYFMDDDYFGVDSDTGIIRLKQNPGWEVNTDYQMEVIVKDQDGGMTTSPVTVSFVESDGLTVDEGVINQTQQAGSISNLQDQTAALQQISDQLTGRIQFEQNVLDLLNVKLVNAEDVFHRQAQQNGDPSLEIYPKVEVKPVRLQPRIIVDYQDVPPGLAVRLDGTDYPLPVDDNQITIEDLPYTPQTTIFDVQLVRIEDGAVFGSLYSVKLAGGGVQKTVGTPGQTNFPELAFVPELPAELHVTDEQVSVARADYLQAQIEIPVHEAILQWLNSTVQRIQAEMAGLSSLVSGLQEEVTSPATELNQAVVDERLSRERLQTADHAVSVLTQRVSDLQQYSQNLLEVLEQRESAMNAALDQLTDLQTQQAELQDLPQTLDLITSQHAQVSQIIDAIHLDIASVRDTLVGLIDDFDETTDSLSDQEFLEAAQTALDEDILAVEVIDEEYQQEQGVLASLESERDVKQDQFDAANAVTSSARSNWESAQALLDQRRQEREDAIQRVNDLVDQWYRDVYPYLTRGGSYTTWGEYQDANTAQQQASERYEEAIGIEIDARRAYEATLPAYNTALSELNQAQQLVDDQQQVIDSLEGPRSAAHSHLDQMTSAVQRLQSLLTALDTESGTQTELADQMTDLTQRLAVREQTEISLSEQITQLKSGTALDELPALQTVREDASRIWDRVAAELETARESLQRAETIRAELTEAWRRERASLFHDAKSLSVSNDETLTEQGRLYVESIDADSMRIRIRAGAGRHTITLGNLASIEIDLPAATEFYRISLPVGINALSSLDDENPYGLTYFELTLTDAEGNVNDRTFINTTPERLKTQLPWDAILPSVQLLAFDGATALVLFTTPSDSTRIEVSSGGALSYAEYDLPGGTEFQIAEVTVKSDHSGNFGLGLKDRATGFTQAGVSVTWNASTRELSADESYFWNEESYLDLLPLAAEASIADSIASVFQAESWTQAVDEAIASFESTIDSVSLSNSSLWQPQRDELFVHSVYYVERDEYVLDLESKNPEWFPEDRDAYIDQLWEQGGKAFPRGHYEDDFLYQQNQIRNDYHEQYNSYWNGVGELLQRAVEAVVSIRLGEPESTVIASLQDQLDRTGFPDYIGKPGMTELLREANRLFHEERGFLTKWQQEDQKLTDRGSPVKTDSVATDEWNKSRLEAFKHNRVAILESAALYGDDQGGTTLEQRLDNYATSHPVEFLQWSGIEKNPDLSAQKQVQSLLDQGDYAFQLLTDPDYGGSDLSDEEIVQSESARRRLARINTRVEQLILDSSDPRIEALRAAREAGLVSENILIHVFKVAVDNPVMNTAEIRAAVSEELDQEQIRAEEADPQEEPEAEQSPNHVVDYFPTRETANDIGVLGLTPKTFQGSVGNGQRNDYYTFIMGDDGVLTVWLKPDDASVNFELTDEEGNVIARMTTQPDSVFKWSKSIEIGERYYARIYRRDGDSAYTLTMVDPSTTPDKDVVFSDFNYEMAKLASYAYLDPGSEYGDWVPVEADELGLGGRPEEPDVLFGARDPFFTGEIREVVQDGIKYTYDRGVYTGKARFFDLSDASVLLLRGLVNESRTLVISFRGTDQAGDAFDWLDLEDHYSKLRPLLNALKTYIKEFDQIYVTGHSLGASLVQMFLQKETYTKDAENIQAVTFGSPGAPSSYAGPDSRIVNVASRYDLVVVAGTLLTKEMGLELLEDFTTKQYSLGLLNTFRKIVTADPRDPEYASLYKTTGEVIWYDTIPTLDEFRFPTNRVKNHKMDHYLQLLEDQANSVAFLSSDTAQLRNEISQLFALQGDLRTAYDAVADSFKNIHTEIDIVSKNVDAVHFLSDFFSNLGGAVLTSSKGFLKDSDLVQGLFVDPIIGAFDLADLTIPGFDMLQKIKSLRDAYKAASTPVEALNVYLLAYEVNKLIGDDIIEYTDMMVNQYELNSLYQMTLQMDKLNQAIAVRQLRILELEY</sequence>
<dbReference type="Pfam" id="PF01764">
    <property type="entry name" value="Lipase_3"/>
    <property type="match status" value="1"/>
</dbReference>
<dbReference type="SUPFAM" id="SSF53474">
    <property type="entry name" value="alpha/beta-Hydrolases"/>
    <property type="match status" value="1"/>
</dbReference>
<dbReference type="Gene3D" id="2.60.40.2030">
    <property type="match status" value="1"/>
</dbReference>
<accession>A0A518FL70</accession>
<dbReference type="GO" id="GO:0016020">
    <property type="term" value="C:membrane"/>
    <property type="evidence" value="ECO:0007669"/>
    <property type="project" value="InterPro"/>
</dbReference>
<evidence type="ECO:0000313" key="8">
    <source>
        <dbReference type="Proteomes" id="UP000320839"/>
    </source>
</evidence>
<evidence type="ECO:0000259" key="6">
    <source>
        <dbReference type="SMART" id="SM00237"/>
    </source>
</evidence>
<dbReference type="InterPro" id="IPR041690">
    <property type="entry name" value="Cadherin_5"/>
</dbReference>
<dbReference type="Gene3D" id="3.40.50.1820">
    <property type="entry name" value="alpha/beta hydrolase"/>
    <property type="match status" value="1"/>
</dbReference>
<reference evidence="7 8" key="1">
    <citation type="submission" date="2019-02" db="EMBL/GenBank/DDBJ databases">
        <title>Deep-cultivation of Planctomycetes and their phenomic and genomic characterization uncovers novel biology.</title>
        <authorList>
            <person name="Wiegand S."/>
            <person name="Jogler M."/>
            <person name="Boedeker C."/>
            <person name="Pinto D."/>
            <person name="Vollmers J."/>
            <person name="Rivas-Marin E."/>
            <person name="Kohn T."/>
            <person name="Peeters S.H."/>
            <person name="Heuer A."/>
            <person name="Rast P."/>
            <person name="Oberbeckmann S."/>
            <person name="Bunk B."/>
            <person name="Jeske O."/>
            <person name="Meyerdierks A."/>
            <person name="Storesund J.E."/>
            <person name="Kallscheuer N."/>
            <person name="Luecker S."/>
            <person name="Lage O.M."/>
            <person name="Pohl T."/>
            <person name="Merkel B.J."/>
            <person name="Hornburger P."/>
            <person name="Mueller R.-W."/>
            <person name="Bruemmer F."/>
            <person name="Labrenz M."/>
            <person name="Spormann A.M."/>
            <person name="Op den Camp H."/>
            <person name="Overmann J."/>
            <person name="Amann R."/>
            <person name="Jetten M.S.M."/>
            <person name="Mascher T."/>
            <person name="Medema M.H."/>
            <person name="Devos D.P."/>
            <person name="Kaster A.-K."/>
            <person name="Ovreas L."/>
            <person name="Rohde M."/>
            <person name="Galperin M.Y."/>
            <person name="Jogler C."/>
        </authorList>
    </citation>
    <scope>NUCLEOTIDE SEQUENCE [LARGE SCALE GENOMIC DNA]</scope>
    <source>
        <strain evidence="7 8">Pan153</strain>
    </source>
</reference>
<protein>
    <submittedName>
        <fullName evidence="7">Calx-beta domain protein</fullName>
    </submittedName>
</protein>
<evidence type="ECO:0000313" key="7">
    <source>
        <dbReference type="EMBL" id="QDV17112.1"/>
    </source>
</evidence>
<dbReference type="GO" id="GO:0007154">
    <property type="term" value="P:cell communication"/>
    <property type="evidence" value="ECO:0007669"/>
    <property type="project" value="InterPro"/>
</dbReference>
<dbReference type="CDD" id="cd11304">
    <property type="entry name" value="Cadherin_repeat"/>
    <property type="match status" value="1"/>
</dbReference>
<dbReference type="InterPro" id="IPR002921">
    <property type="entry name" value="Fungal_lipase-type"/>
</dbReference>
<evidence type="ECO:0000256" key="3">
    <source>
        <dbReference type="ARBA" id="ARBA00022837"/>
    </source>
</evidence>
<dbReference type="InterPro" id="IPR040853">
    <property type="entry name" value="RapA2_cadherin-like"/>
</dbReference>
<feature type="compositionally biased region" description="Polar residues" evidence="5">
    <location>
        <begin position="35"/>
        <end position="44"/>
    </location>
</feature>
<dbReference type="InterPro" id="IPR038081">
    <property type="entry name" value="CalX-like_sf"/>
</dbReference>
<dbReference type="SUPFAM" id="SSF89260">
    <property type="entry name" value="Collagen-binding domain"/>
    <property type="match status" value="1"/>
</dbReference>
<dbReference type="NCBIfam" id="TIGR01965">
    <property type="entry name" value="VCBS_repeat"/>
    <property type="match status" value="3"/>
</dbReference>
<dbReference type="OrthoDB" id="220328at2"/>
<dbReference type="PANTHER" id="PTHR45615:SF80">
    <property type="entry name" value="GRIP DOMAIN-CONTAINING PROTEIN"/>
    <property type="match status" value="1"/>
</dbReference>
<proteinExistence type="predicted"/>
<dbReference type="Gene3D" id="2.60.120.380">
    <property type="match status" value="1"/>
</dbReference>
<evidence type="ECO:0000256" key="5">
    <source>
        <dbReference type="SAM" id="MobiDB-lite"/>
    </source>
</evidence>
<dbReference type="InterPro" id="IPR029058">
    <property type="entry name" value="AB_hydrolase_fold"/>
</dbReference>
<dbReference type="Pfam" id="PF17963">
    <property type="entry name" value="Big_9"/>
    <property type="match status" value="1"/>
</dbReference>
<dbReference type="InterPro" id="IPR015919">
    <property type="entry name" value="Cadherin-like_sf"/>
</dbReference>
<feature type="region of interest" description="Disordered" evidence="5">
    <location>
        <begin position="758"/>
        <end position="780"/>
    </location>
</feature>